<sequence>MIQTQIGKIILDKNSFAIVSHTSPDGDSMGSMLAVYNQLLSMGKNADVFVEEDLPMKYSFLSGFGSIKKYSISNKSYECVFVLDCGDIDRLGLCKDVLNRADVVINIDHHISNTLFGHLNLVDSNASSVGEIIYQLFKVNGYHISKEIAGCLYTSIVSDTGGFKYSNTTSITLSIVGDLINTNIDFSDIYNKIFNVKTLSQIKLMSKVTSTLELHFDNRVSILILTENMLKECNANEDDASEFINIGRDIEEVEVAILIKEKNINSCRVSLRSKKYVDVAKIASMFGGGGHIRAAGCTIEGNIDDVKESLLTILKNYFNAVI</sequence>
<evidence type="ECO:0000313" key="3">
    <source>
        <dbReference type="EMBL" id="EYE88181.1"/>
    </source>
</evidence>
<gene>
    <name evidence="3" type="ORF">Q428_09120</name>
</gene>
<dbReference type="Proteomes" id="UP000019681">
    <property type="component" value="Unassembled WGS sequence"/>
</dbReference>
<dbReference type="Pfam" id="PF01368">
    <property type="entry name" value="DHH"/>
    <property type="match status" value="1"/>
</dbReference>
<dbReference type="OrthoDB" id="9803668at2"/>
<dbReference type="PANTHER" id="PTHR47618">
    <property type="entry name" value="BIFUNCTIONAL OLIGORIBONUCLEASE AND PAP PHOSPHATASE NRNA"/>
    <property type="match status" value="1"/>
</dbReference>
<dbReference type="STRING" id="1403537.Q428_09120"/>
<organism evidence="3 4">
    <name type="scientific">Fervidicella metallireducens AeB</name>
    <dbReference type="NCBI Taxonomy" id="1403537"/>
    <lineage>
        <taxon>Bacteria</taxon>
        <taxon>Bacillati</taxon>
        <taxon>Bacillota</taxon>
        <taxon>Clostridia</taxon>
        <taxon>Eubacteriales</taxon>
        <taxon>Clostridiaceae</taxon>
        <taxon>Fervidicella</taxon>
    </lineage>
</organism>
<evidence type="ECO:0000259" key="1">
    <source>
        <dbReference type="Pfam" id="PF01368"/>
    </source>
</evidence>
<dbReference type="InterPro" id="IPR051319">
    <property type="entry name" value="Oligoribo/pAp-PDE_c-di-AMP_PDE"/>
</dbReference>
<dbReference type="PANTHER" id="PTHR47618:SF1">
    <property type="entry name" value="BIFUNCTIONAL OLIGORIBONUCLEASE AND PAP PHOSPHATASE NRNA"/>
    <property type="match status" value="1"/>
</dbReference>
<feature type="domain" description="DDH" evidence="1">
    <location>
        <begin position="16"/>
        <end position="156"/>
    </location>
</feature>
<dbReference type="Gene3D" id="3.90.1640.10">
    <property type="entry name" value="inorganic pyrophosphatase (n-terminal core)"/>
    <property type="match status" value="1"/>
</dbReference>
<dbReference type="InterPro" id="IPR038763">
    <property type="entry name" value="DHH_sf"/>
</dbReference>
<evidence type="ECO:0000313" key="4">
    <source>
        <dbReference type="Proteomes" id="UP000019681"/>
    </source>
</evidence>
<name>A0A017RUA4_9CLOT</name>
<dbReference type="InterPro" id="IPR001667">
    <property type="entry name" value="DDH_dom"/>
</dbReference>
<protein>
    <recommendedName>
        <fullName evidence="5">1-pyrroline-5-carboxylate dehydrogenase</fullName>
    </recommendedName>
</protein>
<evidence type="ECO:0000259" key="2">
    <source>
        <dbReference type="Pfam" id="PF02272"/>
    </source>
</evidence>
<proteinExistence type="predicted"/>
<dbReference type="Pfam" id="PF02272">
    <property type="entry name" value="DHHA1"/>
    <property type="match status" value="1"/>
</dbReference>
<comment type="caution">
    <text evidence="3">The sequence shown here is derived from an EMBL/GenBank/DDBJ whole genome shotgun (WGS) entry which is preliminary data.</text>
</comment>
<feature type="domain" description="DHHA1" evidence="2">
    <location>
        <begin position="233"/>
        <end position="317"/>
    </location>
</feature>
<dbReference type="EMBL" id="AZQP01000026">
    <property type="protein sequence ID" value="EYE88181.1"/>
    <property type="molecule type" value="Genomic_DNA"/>
</dbReference>
<dbReference type="AlphaFoldDB" id="A0A017RUA4"/>
<dbReference type="SUPFAM" id="SSF64182">
    <property type="entry name" value="DHH phosphoesterases"/>
    <property type="match status" value="1"/>
</dbReference>
<accession>A0A017RUA4</accession>
<evidence type="ECO:0008006" key="5">
    <source>
        <dbReference type="Google" id="ProtNLM"/>
    </source>
</evidence>
<dbReference type="InterPro" id="IPR003156">
    <property type="entry name" value="DHHA1_dom"/>
</dbReference>
<dbReference type="Gene3D" id="3.10.310.30">
    <property type="match status" value="1"/>
</dbReference>
<reference evidence="3 4" key="1">
    <citation type="journal article" date="2014" name="Genome Announc.">
        <title>Draft Genome Sequence of Fervidicella metallireducens Strain AeBT, an Iron-Reducing Thermoanaerobe from the Great Artesian Basin.</title>
        <authorList>
            <person name="Patel B.K."/>
        </authorList>
    </citation>
    <scope>NUCLEOTIDE SEQUENCE [LARGE SCALE GENOMIC DNA]</scope>
    <source>
        <strain evidence="3 4">AeB</strain>
    </source>
</reference>
<keyword evidence="4" id="KW-1185">Reference proteome</keyword>
<dbReference type="RefSeq" id="WP_051515069.1">
    <property type="nucleotide sequence ID" value="NZ_AZQP01000026.1"/>
</dbReference>
<dbReference type="GO" id="GO:0003676">
    <property type="term" value="F:nucleic acid binding"/>
    <property type="evidence" value="ECO:0007669"/>
    <property type="project" value="InterPro"/>
</dbReference>